<feature type="compositionally biased region" description="Pro residues" evidence="1">
    <location>
        <begin position="58"/>
        <end position="70"/>
    </location>
</feature>
<evidence type="ECO:0000313" key="4">
    <source>
        <dbReference type="Proteomes" id="UP000064967"/>
    </source>
</evidence>
<dbReference type="AlphaFoldDB" id="A0A0K1QA14"/>
<dbReference type="EMBL" id="CP012333">
    <property type="protein sequence ID" value="AKV02235.1"/>
    <property type="molecule type" value="Genomic_DNA"/>
</dbReference>
<dbReference type="KEGG" id="llu:AKJ09_08898"/>
<protein>
    <submittedName>
        <fullName evidence="3">Uncharacterized protein</fullName>
    </submittedName>
</protein>
<reference evidence="3 4" key="1">
    <citation type="submission" date="2015-08" db="EMBL/GenBank/DDBJ databases">
        <authorList>
            <person name="Babu N.S."/>
            <person name="Beckwith C.J."/>
            <person name="Beseler K.G."/>
            <person name="Brison A."/>
            <person name="Carone J.V."/>
            <person name="Caskin T.P."/>
            <person name="Diamond M."/>
            <person name="Durham M.E."/>
            <person name="Foxe J.M."/>
            <person name="Go M."/>
            <person name="Henderson B.A."/>
            <person name="Jones I.B."/>
            <person name="McGettigan J.A."/>
            <person name="Micheletti S.J."/>
            <person name="Nasrallah M.E."/>
            <person name="Ortiz D."/>
            <person name="Piller C.R."/>
            <person name="Privatt S.R."/>
            <person name="Schneider S.L."/>
            <person name="Sharp S."/>
            <person name="Smith T.C."/>
            <person name="Stanton J.D."/>
            <person name="Ullery H.E."/>
            <person name="Wilson R.J."/>
            <person name="Serrano M.G."/>
            <person name="Buck G."/>
            <person name="Lee V."/>
            <person name="Wang Y."/>
            <person name="Carvalho R."/>
            <person name="Voegtly L."/>
            <person name="Shi R."/>
            <person name="Duckworth R."/>
            <person name="Johnson A."/>
            <person name="Loviza R."/>
            <person name="Walstead R."/>
            <person name="Shah Z."/>
            <person name="Kiflezghi M."/>
            <person name="Wade K."/>
            <person name="Ball S.L."/>
            <person name="Bradley K.W."/>
            <person name="Asai D.J."/>
            <person name="Bowman C.A."/>
            <person name="Russell D.A."/>
            <person name="Pope W.H."/>
            <person name="Jacobs-Sera D."/>
            <person name="Hendrix R.W."/>
            <person name="Hatfull G.F."/>
        </authorList>
    </citation>
    <scope>NUCLEOTIDE SEQUENCE [LARGE SCALE GENOMIC DNA]</scope>
    <source>
        <strain evidence="3 4">DSM 27648</strain>
    </source>
</reference>
<dbReference type="Proteomes" id="UP000064967">
    <property type="component" value="Chromosome"/>
</dbReference>
<keyword evidence="2" id="KW-0472">Membrane</keyword>
<feature type="region of interest" description="Disordered" evidence="1">
    <location>
        <begin position="23"/>
        <end position="74"/>
    </location>
</feature>
<keyword evidence="2" id="KW-1133">Transmembrane helix</keyword>
<evidence type="ECO:0000313" key="3">
    <source>
        <dbReference type="EMBL" id="AKV02235.1"/>
    </source>
</evidence>
<keyword evidence="2" id="KW-0812">Transmembrane</keyword>
<sequence>MPAYNSAPDPVELDRAHAETVIQPRPRLPNALPAWVRPSAAPQDWTGQSAPQAFRAPAPAPAPPPAPPVAPNTYPSYPSYPSQDFSARYAAMLGPPRRVLAQDPTVVIPRTLARRARQAAFELGSIPIVAWIMLALFAALVSFRFAPALLEHFEAAPAVLEAQ</sequence>
<organism evidence="3 4">
    <name type="scientific">Labilithrix luteola</name>
    <dbReference type="NCBI Taxonomy" id="1391654"/>
    <lineage>
        <taxon>Bacteria</taxon>
        <taxon>Pseudomonadati</taxon>
        <taxon>Myxococcota</taxon>
        <taxon>Polyangia</taxon>
        <taxon>Polyangiales</taxon>
        <taxon>Labilitrichaceae</taxon>
        <taxon>Labilithrix</taxon>
    </lineage>
</organism>
<evidence type="ECO:0000256" key="2">
    <source>
        <dbReference type="SAM" id="Phobius"/>
    </source>
</evidence>
<gene>
    <name evidence="3" type="ORF">AKJ09_08898</name>
</gene>
<feature type="transmembrane region" description="Helical" evidence="2">
    <location>
        <begin position="120"/>
        <end position="143"/>
    </location>
</feature>
<evidence type="ECO:0000256" key="1">
    <source>
        <dbReference type="SAM" id="MobiDB-lite"/>
    </source>
</evidence>
<name>A0A0K1QA14_9BACT</name>
<keyword evidence="4" id="KW-1185">Reference proteome</keyword>
<dbReference type="RefSeq" id="WP_146653180.1">
    <property type="nucleotide sequence ID" value="NZ_CP012333.1"/>
</dbReference>
<proteinExistence type="predicted"/>
<accession>A0A0K1QA14</accession>